<dbReference type="OrthoDB" id="8420809at2"/>
<dbReference type="EMBL" id="VCMV01000003">
    <property type="protein sequence ID" value="KAB0269041.1"/>
    <property type="molecule type" value="Genomic_DNA"/>
</dbReference>
<evidence type="ECO:0000313" key="1">
    <source>
        <dbReference type="EMBL" id="KAB0269041.1"/>
    </source>
</evidence>
<proteinExistence type="predicted"/>
<gene>
    <name evidence="1" type="ORF">FEZ63_02735</name>
</gene>
<evidence type="ECO:0000313" key="2">
    <source>
        <dbReference type="Proteomes" id="UP000325684"/>
    </source>
</evidence>
<dbReference type="AlphaFoldDB" id="A0A5N3PH29"/>
<dbReference type="Proteomes" id="UP000325684">
    <property type="component" value="Unassembled WGS sequence"/>
</dbReference>
<dbReference type="RefSeq" id="WP_150942098.1">
    <property type="nucleotide sequence ID" value="NZ_VCMV01000003.1"/>
</dbReference>
<comment type="caution">
    <text evidence="1">The sequence shown here is derived from an EMBL/GenBank/DDBJ whole genome shotgun (WGS) entry which is preliminary data.</text>
</comment>
<organism evidence="1 2">
    <name type="scientific">Microvirga brassicacearum</name>
    <dbReference type="NCBI Taxonomy" id="2580413"/>
    <lineage>
        <taxon>Bacteria</taxon>
        <taxon>Pseudomonadati</taxon>
        <taxon>Pseudomonadota</taxon>
        <taxon>Alphaproteobacteria</taxon>
        <taxon>Hyphomicrobiales</taxon>
        <taxon>Methylobacteriaceae</taxon>
        <taxon>Microvirga</taxon>
    </lineage>
</organism>
<protein>
    <submittedName>
        <fullName evidence="1">Uncharacterized protein</fullName>
    </submittedName>
</protein>
<keyword evidence="2" id="KW-1185">Reference proteome</keyword>
<sequence>MKGQTMASHTPGPYSYTPTGGMIYAKGMKPVGYVATAHGEAVKDANGKLFAAAPLMLDILKQATEAWEEQFDGPADQDLDVSGSDLVDWFTEWRGLAKAAIAAVEGKANG</sequence>
<name>A0A5N3PH29_9HYPH</name>
<reference evidence="1 2" key="1">
    <citation type="journal article" date="2019" name="Microorganisms">
        <title>Genome Insights into the Novel Species Microvirga brassicacearum, a Rapeseed Endophyte with Biotechnological Potential.</title>
        <authorList>
            <person name="Jimenez-Gomez A."/>
            <person name="Saati-Santamaria Z."/>
            <person name="Igual J.M."/>
            <person name="Rivas R."/>
            <person name="Mateos P.F."/>
            <person name="Garcia-Fraile P."/>
        </authorList>
    </citation>
    <scope>NUCLEOTIDE SEQUENCE [LARGE SCALE GENOMIC DNA]</scope>
    <source>
        <strain evidence="1 2">CDVBN77</strain>
    </source>
</reference>
<accession>A0A5N3PH29</accession>